<gene>
    <name evidence="6" type="ORF">AURMO_01778</name>
</gene>
<accession>A0A2Z3S045</accession>
<evidence type="ECO:0000256" key="3">
    <source>
        <dbReference type="ARBA" id="ARBA00022722"/>
    </source>
</evidence>
<dbReference type="Proteomes" id="UP000246894">
    <property type="component" value="Chromosome"/>
</dbReference>
<evidence type="ECO:0000256" key="5">
    <source>
        <dbReference type="ARBA" id="ARBA00022801"/>
    </source>
</evidence>
<keyword evidence="7" id="KW-1185">Reference proteome</keyword>
<dbReference type="RefSeq" id="WP_162532721.1">
    <property type="nucleotide sequence ID" value="NZ_CP023994.1"/>
</dbReference>
<evidence type="ECO:0000256" key="4">
    <source>
        <dbReference type="ARBA" id="ARBA00022741"/>
    </source>
</evidence>
<dbReference type="KEGG" id="aum:AURMO_01778"/>
<organism evidence="6 7">
    <name type="scientific">Aurantimicrobium photophilum</name>
    <dbReference type="NCBI Taxonomy" id="1987356"/>
    <lineage>
        <taxon>Bacteria</taxon>
        <taxon>Bacillati</taxon>
        <taxon>Actinomycetota</taxon>
        <taxon>Actinomycetes</taxon>
        <taxon>Micrococcales</taxon>
        <taxon>Microbacteriaceae</taxon>
        <taxon>Aurantimicrobium</taxon>
    </lineage>
</organism>
<dbReference type="Pfam" id="PF01934">
    <property type="entry name" value="HepT-like"/>
    <property type="match status" value="1"/>
</dbReference>
<proteinExistence type="predicted"/>
<name>A0A2Z3S045_9MICO</name>
<dbReference type="InterPro" id="IPR051813">
    <property type="entry name" value="HepT_RNase_toxin"/>
</dbReference>
<keyword evidence="4" id="KW-0547">Nucleotide-binding</keyword>
<evidence type="ECO:0008006" key="8">
    <source>
        <dbReference type="Google" id="ProtNLM"/>
    </source>
</evidence>
<evidence type="ECO:0000256" key="1">
    <source>
        <dbReference type="ARBA" id="ARBA00022553"/>
    </source>
</evidence>
<protein>
    <recommendedName>
        <fullName evidence="8">DUF86 domain-containing protein</fullName>
    </recommendedName>
</protein>
<dbReference type="PANTHER" id="PTHR34139">
    <property type="entry name" value="UPF0331 PROTEIN MJ0127"/>
    <property type="match status" value="1"/>
</dbReference>
<keyword evidence="5" id="KW-0378">Hydrolase</keyword>
<keyword evidence="3" id="KW-0540">Nuclease</keyword>
<dbReference type="AlphaFoldDB" id="A0A2Z3S045"/>
<sequence length="117" mass="13410">MVRRAYARYVDIQQACLAIERYAAESDIDEGMKFDAIRMRPVENGEAVKGLSKAERDATPEIPWNMISGMRDHLAHRYWDTAQPIVMNAATREIPVLLVAVTNVINTSQQEERDQYQ</sequence>
<dbReference type="GO" id="GO:0000166">
    <property type="term" value="F:nucleotide binding"/>
    <property type="evidence" value="ECO:0007669"/>
    <property type="project" value="UniProtKB-KW"/>
</dbReference>
<evidence type="ECO:0000256" key="2">
    <source>
        <dbReference type="ARBA" id="ARBA00022649"/>
    </source>
</evidence>
<evidence type="ECO:0000313" key="6">
    <source>
        <dbReference type="EMBL" id="AWR22359.1"/>
    </source>
</evidence>
<dbReference type="GO" id="GO:0016787">
    <property type="term" value="F:hydrolase activity"/>
    <property type="evidence" value="ECO:0007669"/>
    <property type="project" value="UniProtKB-KW"/>
</dbReference>
<reference evidence="6 7" key="1">
    <citation type="submission" date="2017-10" db="EMBL/GenBank/DDBJ databases">
        <title>Genome of an Actinobacterium that displays light-enhanced growth.</title>
        <authorList>
            <person name="Maresca J.A."/>
            <person name="Hempel P."/>
            <person name="Shevchenko O."/>
            <person name="Miller K.J."/>
            <person name="Hahn M.W."/>
        </authorList>
    </citation>
    <scope>NUCLEOTIDE SEQUENCE [LARGE SCALE GENOMIC DNA]</scope>
    <source>
        <strain evidence="6 7">MWH-Mo1</strain>
    </source>
</reference>
<evidence type="ECO:0000313" key="7">
    <source>
        <dbReference type="Proteomes" id="UP000246894"/>
    </source>
</evidence>
<dbReference type="GO" id="GO:0004540">
    <property type="term" value="F:RNA nuclease activity"/>
    <property type="evidence" value="ECO:0007669"/>
    <property type="project" value="InterPro"/>
</dbReference>
<dbReference type="GO" id="GO:0110001">
    <property type="term" value="C:toxin-antitoxin complex"/>
    <property type="evidence" value="ECO:0007669"/>
    <property type="project" value="InterPro"/>
</dbReference>
<keyword evidence="1" id="KW-0597">Phosphoprotein</keyword>
<dbReference type="InterPro" id="IPR008201">
    <property type="entry name" value="HepT-like"/>
</dbReference>
<dbReference type="PANTHER" id="PTHR34139:SF1">
    <property type="entry name" value="RNASE MJ1380-RELATED"/>
    <property type="match status" value="1"/>
</dbReference>
<dbReference type="EMBL" id="CP023994">
    <property type="protein sequence ID" value="AWR22359.1"/>
    <property type="molecule type" value="Genomic_DNA"/>
</dbReference>
<keyword evidence="2" id="KW-1277">Toxin-antitoxin system</keyword>